<gene>
    <name evidence="7" type="ORF">NCTC13098_01427</name>
</gene>
<evidence type="ECO:0000256" key="4">
    <source>
        <dbReference type="ARBA" id="ARBA00023027"/>
    </source>
</evidence>
<dbReference type="Pfam" id="PF13241">
    <property type="entry name" value="NAD_binding_7"/>
    <property type="match status" value="1"/>
</dbReference>
<comment type="pathway">
    <text evidence="1">Porphyrin-containing compound metabolism; siroheme biosynthesis; sirohydrochlorin from precorrin-2: step 1/1.</text>
</comment>
<dbReference type="Proteomes" id="UP000274346">
    <property type="component" value="Chromosome"/>
</dbReference>
<evidence type="ECO:0000256" key="5">
    <source>
        <dbReference type="ARBA" id="ARBA00023244"/>
    </source>
</evidence>
<dbReference type="PANTHER" id="PTHR35330:SF1">
    <property type="entry name" value="SIROHEME BIOSYNTHESIS PROTEIN MET8"/>
    <property type="match status" value="1"/>
</dbReference>
<evidence type="ECO:0000256" key="3">
    <source>
        <dbReference type="ARBA" id="ARBA00023002"/>
    </source>
</evidence>
<proteinExistence type="predicted"/>
<dbReference type="UniPathway" id="UPA00262">
    <property type="reaction ID" value="UER00222"/>
</dbReference>
<reference evidence="7 8" key="1">
    <citation type="submission" date="2018-12" db="EMBL/GenBank/DDBJ databases">
        <authorList>
            <consortium name="Pathogen Informatics"/>
        </authorList>
    </citation>
    <scope>NUCLEOTIDE SEQUENCE [LARGE SCALE GENOMIC DNA]</scope>
    <source>
        <strain evidence="7 8">NCTC13098</strain>
    </source>
</reference>
<name>A0A3P8KG74_RAOTE</name>
<dbReference type="Gene3D" id="3.40.50.720">
    <property type="entry name" value="NAD(P)-binding Rossmann-like Domain"/>
    <property type="match status" value="1"/>
</dbReference>
<dbReference type="InterPro" id="IPR006367">
    <property type="entry name" value="Sirohaem_synthase_N"/>
</dbReference>
<dbReference type="AlphaFoldDB" id="A0A3P8KG74"/>
<dbReference type="GO" id="GO:0019354">
    <property type="term" value="P:siroheme biosynthetic process"/>
    <property type="evidence" value="ECO:0007669"/>
    <property type="project" value="UniProtKB-UniPathway"/>
</dbReference>
<dbReference type="InterPro" id="IPR028161">
    <property type="entry name" value="Met8-like"/>
</dbReference>
<organism evidence="7 8">
    <name type="scientific">Raoultella terrigena</name>
    <name type="common">Klebsiella terrigena</name>
    <dbReference type="NCBI Taxonomy" id="577"/>
    <lineage>
        <taxon>Bacteria</taxon>
        <taxon>Pseudomonadati</taxon>
        <taxon>Pseudomonadota</taxon>
        <taxon>Gammaproteobacteria</taxon>
        <taxon>Enterobacterales</taxon>
        <taxon>Enterobacteriaceae</taxon>
        <taxon>Klebsiella/Raoultella group</taxon>
        <taxon>Raoultella</taxon>
    </lineage>
</organism>
<evidence type="ECO:0000313" key="8">
    <source>
        <dbReference type="Proteomes" id="UP000274346"/>
    </source>
</evidence>
<dbReference type="EC" id="1.3.1.76" evidence="2"/>
<dbReference type="InterPro" id="IPR036291">
    <property type="entry name" value="NAD(P)-bd_dom_sf"/>
</dbReference>
<dbReference type="EMBL" id="LR131271">
    <property type="protein sequence ID" value="VDR25121.1"/>
    <property type="molecule type" value="Genomic_DNA"/>
</dbReference>
<dbReference type="GO" id="GO:0043115">
    <property type="term" value="F:precorrin-2 dehydrogenase activity"/>
    <property type="evidence" value="ECO:0007669"/>
    <property type="project" value="UniProtKB-EC"/>
</dbReference>
<keyword evidence="5" id="KW-0627">Porphyrin biosynthesis</keyword>
<dbReference type="KEGG" id="rtg:NCTC13098_01427"/>
<dbReference type="NCBIfam" id="TIGR01470">
    <property type="entry name" value="cysG_Nterm"/>
    <property type="match status" value="1"/>
</dbReference>
<dbReference type="SUPFAM" id="SSF51735">
    <property type="entry name" value="NAD(P)-binding Rossmann-fold domains"/>
    <property type="match status" value="1"/>
</dbReference>
<keyword evidence="3" id="KW-0560">Oxidoreductase</keyword>
<dbReference type="PANTHER" id="PTHR35330">
    <property type="entry name" value="SIROHEME BIOSYNTHESIS PROTEIN MET8"/>
    <property type="match status" value="1"/>
</dbReference>
<evidence type="ECO:0000256" key="1">
    <source>
        <dbReference type="ARBA" id="ARBA00005010"/>
    </source>
</evidence>
<evidence type="ECO:0000256" key="6">
    <source>
        <dbReference type="ARBA" id="ARBA00047561"/>
    </source>
</evidence>
<keyword evidence="4" id="KW-0520">NAD</keyword>
<evidence type="ECO:0000313" key="7">
    <source>
        <dbReference type="EMBL" id="VDR25121.1"/>
    </source>
</evidence>
<sequence>MLVIGGGEIAARKIMFLRRAGAKVQVVAAELSDELAEQVERQEIAWRAQEFQEQQIDDVFLVIAATGGRRAEPAGFCRGKRSLSPG</sequence>
<protein>
    <recommendedName>
        <fullName evidence="2">precorrin-2 dehydrogenase</fullName>
        <ecNumber evidence="2">1.3.1.76</ecNumber>
    </recommendedName>
</protein>
<accession>A0A3P8KG74</accession>
<comment type="catalytic activity">
    <reaction evidence="6">
        <text>precorrin-2 + NAD(+) = sirohydrochlorin + NADH + 2 H(+)</text>
        <dbReference type="Rhea" id="RHEA:15613"/>
        <dbReference type="ChEBI" id="CHEBI:15378"/>
        <dbReference type="ChEBI" id="CHEBI:57540"/>
        <dbReference type="ChEBI" id="CHEBI:57945"/>
        <dbReference type="ChEBI" id="CHEBI:58351"/>
        <dbReference type="ChEBI" id="CHEBI:58827"/>
        <dbReference type="EC" id="1.3.1.76"/>
    </reaction>
</comment>
<dbReference type="GO" id="GO:0004325">
    <property type="term" value="F:ferrochelatase activity"/>
    <property type="evidence" value="ECO:0007669"/>
    <property type="project" value="InterPro"/>
</dbReference>
<evidence type="ECO:0000256" key="2">
    <source>
        <dbReference type="ARBA" id="ARBA00012400"/>
    </source>
</evidence>